<evidence type="ECO:0000313" key="1">
    <source>
        <dbReference type="EMBL" id="KHN35281.1"/>
    </source>
</evidence>
<dbReference type="AlphaFoldDB" id="A0A0B2RL63"/>
<protein>
    <submittedName>
        <fullName evidence="1">Uncharacterized protein</fullName>
    </submittedName>
</protein>
<proteinExistence type="predicted"/>
<organism evidence="1">
    <name type="scientific">Glycine soja</name>
    <name type="common">Wild soybean</name>
    <dbReference type="NCBI Taxonomy" id="3848"/>
    <lineage>
        <taxon>Eukaryota</taxon>
        <taxon>Viridiplantae</taxon>
        <taxon>Streptophyta</taxon>
        <taxon>Embryophyta</taxon>
        <taxon>Tracheophyta</taxon>
        <taxon>Spermatophyta</taxon>
        <taxon>Magnoliopsida</taxon>
        <taxon>eudicotyledons</taxon>
        <taxon>Gunneridae</taxon>
        <taxon>Pentapetalae</taxon>
        <taxon>rosids</taxon>
        <taxon>fabids</taxon>
        <taxon>Fabales</taxon>
        <taxon>Fabaceae</taxon>
        <taxon>Papilionoideae</taxon>
        <taxon>50 kb inversion clade</taxon>
        <taxon>NPAAA clade</taxon>
        <taxon>indigoferoid/millettioid clade</taxon>
        <taxon>Phaseoleae</taxon>
        <taxon>Glycine</taxon>
        <taxon>Glycine subgen. Soja</taxon>
    </lineage>
</organism>
<dbReference type="EMBL" id="KN648569">
    <property type="protein sequence ID" value="KHN35281.1"/>
    <property type="molecule type" value="Genomic_DNA"/>
</dbReference>
<dbReference type="Proteomes" id="UP000053555">
    <property type="component" value="Unassembled WGS sequence"/>
</dbReference>
<accession>A0A0B2RL63</accession>
<sequence length="81" mass="9061">MERLIVSIQDLVSRGVWETIHMSRGGLLMSHLLFADDVLLFFIASHEQAKVLVDTLENFCAISSLKVNLHKSNFICSKGVS</sequence>
<reference evidence="1" key="1">
    <citation type="submission" date="2014-07" db="EMBL/GenBank/DDBJ databases">
        <title>Identification of a novel salt tolerance gene in wild soybean by whole-genome sequencing.</title>
        <authorList>
            <person name="Lam H.-M."/>
            <person name="Qi X."/>
            <person name="Li M.-W."/>
            <person name="Liu X."/>
            <person name="Xie M."/>
            <person name="Ni M."/>
            <person name="Xu X."/>
        </authorList>
    </citation>
    <scope>NUCLEOTIDE SEQUENCE [LARGE SCALE GENOMIC DNA]</scope>
    <source>
        <tissue evidence="1">Root</tissue>
    </source>
</reference>
<name>A0A0B2RL63_GLYSO</name>
<feature type="non-terminal residue" evidence="1">
    <location>
        <position position="81"/>
    </location>
</feature>
<gene>
    <name evidence="1" type="ORF">glysoja_049539</name>
</gene>